<evidence type="ECO:0000313" key="3">
    <source>
        <dbReference type="EMBL" id="OAT83502.1"/>
    </source>
</evidence>
<sequence length="248" mass="27872">MDRYAGLAKIYDYLVAGVDFEGWIDYLEQILRCFNHTPDKILDLACGTGNTTLPLVKRGYRAAGLDVAPEMLQIARQKAGKAGLDINFTAADMRSFCLDEQFALITCFHDGLNYLTEDTDLRQCFERVNEHLVPGGLFVFDLNAVLWLAGTAPGTAMLDEKDITMCWESSYRPGGPCWEIKLTAFVREGEIYHKFTETHRERGYTPDEVQAAMSRAGLKLLAVYDAFTFNPVHPGSRRHFYVAGKPPV</sequence>
<dbReference type="PANTHER" id="PTHR43861">
    <property type="entry name" value="TRANS-ACONITATE 2-METHYLTRANSFERASE-RELATED"/>
    <property type="match status" value="1"/>
</dbReference>
<dbReference type="Proteomes" id="UP000078532">
    <property type="component" value="Unassembled WGS sequence"/>
</dbReference>
<keyword evidence="1 3" id="KW-0808">Transferase</keyword>
<dbReference type="CDD" id="cd02440">
    <property type="entry name" value="AdoMet_MTases"/>
    <property type="match status" value="1"/>
</dbReference>
<proteinExistence type="predicted"/>
<dbReference type="Pfam" id="PF13649">
    <property type="entry name" value="Methyltransf_25"/>
    <property type="match status" value="1"/>
</dbReference>
<dbReference type="RefSeq" id="WP_066667511.1">
    <property type="nucleotide sequence ID" value="NZ_LYVF01000111.1"/>
</dbReference>
<organism evidence="3 4">
    <name type="scientific">Desulfotomaculum copahuensis</name>
    <dbReference type="NCBI Taxonomy" id="1838280"/>
    <lineage>
        <taxon>Bacteria</taxon>
        <taxon>Bacillati</taxon>
        <taxon>Bacillota</taxon>
        <taxon>Clostridia</taxon>
        <taxon>Eubacteriales</taxon>
        <taxon>Desulfotomaculaceae</taxon>
        <taxon>Desulfotomaculum</taxon>
    </lineage>
</organism>
<name>A0A1B7LG14_9FIRM</name>
<evidence type="ECO:0000259" key="2">
    <source>
        <dbReference type="Pfam" id="PF13649"/>
    </source>
</evidence>
<dbReference type="Gene3D" id="2.20.25.110">
    <property type="entry name" value="S-adenosyl-L-methionine-dependent methyltransferases"/>
    <property type="match status" value="1"/>
</dbReference>
<evidence type="ECO:0000313" key="4">
    <source>
        <dbReference type="Proteomes" id="UP000078532"/>
    </source>
</evidence>
<dbReference type="EMBL" id="LYVF01000111">
    <property type="protein sequence ID" value="OAT83502.1"/>
    <property type="molecule type" value="Genomic_DNA"/>
</dbReference>
<evidence type="ECO:0000256" key="1">
    <source>
        <dbReference type="ARBA" id="ARBA00022679"/>
    </source>
</evidence>
<dbReference type="STRING" id="1838280.A6M21_08195"/>
<gene>
    <name evidence="3" type="ORF">A6M21_08195</name>
</gene>
<dbReference type="Gene3D" id="3.40.50.150">
    <property type="entry name" value="Vaccinia Virus protein VP39"/>
    <property type="match status" value="1"/>
</dbReference>
<dbReference type="OrthoDB" id="9811589at2"/>
<comment type="caution">
    <text evidence="3">The sequence shown here is derived from an EMBL/GenBank/DDBJ whole genome shotgun (WGS) entry which is preliminary data.</text>
</comment>
<dbReference type="InterPro" id="IPR041698">
    <property type="entry name" value="Methyltransf_25"/>
</dbReference>
<dbReference type="GO" id="GO:0032259">
    <property type="term" value="P:methylation"/>
    <property type="evidence" value="ECO:0007669"/>
    <property type="project" value="UniProtKB-KW"/>
</dbReference>
<keyword evidence="3" id="KW-0489">Methyltransferase</keyword>
<dbReference type="SUPFAM" id="SSF53335">
    <property type="entry name" value="S-adenosyl-L-methionine-dependent methyltransferases"/>
    <property type="match status" value="1"/>
</dbReference>
<keyword evidence="4" id="KW-1185">Reference proteome</keyword>
<protein>
    <submittedName>
        <fullName evidence="3">Methyltransferase type 11</fullName>
    </submittedName>
</protein>
<dbReference type="InterPro" id="IPR029063">
    <property type="entry name" value="SAM-dependent_MTases_sf"/>
</dbReference>
<dbReference type="GO" id="GO:0008168">
    <property type="term" value="F:methyltransferase activity"/>
    <property type="evidence" value="ECO:0007669"/>
    <property type="project" value="UniProtKB-KW"/>
</dbReference>
<feature type="domain" description="Methyltransferase" evidence="2">
    <location>
        <begin position="41"/>
        <end position="136"/>
    </location>
</feature>
<accession>A0A1B7LG14</accession>
<reference evidence="3 4" key="1">
    <citation type="submission" date="2016-04" db="EMBL/GenBank/DDBJ databases">
        <authorList>
            <person name="Evans L.H."/>
            <person name="Alamgir A."/>
            <person name="Owens N."/>
            <person name="Weber N.D."/>
            <person name="Virtaneva K."/>
            <person name="Barbian K."/>
            <person name="Babar A."/>
            <person name="Rosenke K."/>
        </authorList>
    </citation>
    <scope>NUCLEOTIDE SEQUENCE [LARGE SCALE GENOMIC DNA]</scope>
    <source>
        <strain evidence="3 4">LMa1</strain>
    </source>
</reference>
<dbReference type="AlphaFoldDB" id="A0A1B7LG14"/>